<evidence type="ECO:0000259" key="7">
    <source>
        <dbReference type="PROSITE" id="PS50928"/>
    </source>
</evidence>
<dbReference type="Pfam" id="PF00528">
    <property type="entry name" value="BPD_transp_1"/>
    <property type="match status" value="1"/>
</dbReference>
<dbReference type="PANTHER" id="PTHR30177:SF33">
    <property type="entry name" value="POSSIBLE OSMOPROTECTANT (GLYCINE BETAINE_CARNITINE_CHOLINE_L-PROLINE) TRANSPORT INTEGRAL MEMBRANE PROTEIN ABC TRANSPORTER PROZ"/>
    <property type="match status" value="1"/>
</dbReference>
<dbReference type="EMBL" id="CP001706">
    <property type="protein sequence ID" value="ACV09895.1"/>
    <property type="molecule type" value="Genomic_DNA"/>
</dbReference>
<dbReference type="GO" id="GO:0005886">
    <property type="term" value="C:plasma membrane"/>
    <property type="evidence" value="ECO:0007669"/>
    <property type="project" value="UniProtKB-SubCell"/>
</dbReference>
<keyword evidence="2 6" id="KW-0813">Transport</keyword>
<dbReference type="PROSITE" id="PS50928">
    <property type="entry name" value="ABC_TM1"/>
    <property type="match status" value="1"/>
</dbReference>
<evidence type="ECO:0000256" key="1">
    <source>
        <dbReference type="ARBA" id="ARBA00004141"/>
    </source>
</evidence>
<keyword evidence="4 6" id="KW-1133">Transmembrane helix</keyword>
<evidence type="ECO:0000313" key="8">
    <source>
        <dbReference type="EMBL" id="ACV09895.1"/>
    </source>
</evidence>
<dbReference type="SUPFAM" id="SSF161098">
    <property type="entry name" value="MetI-like"/>
    <property type="match status" value="1"/>
</dbReference>
<dbReference type="CDD" id="cd06261">
    <property type="entry name" value="TM_PBP2"/>
    <property type="match status" value="1"/>
</dbReference>
<feature type="domain" description="ABC transmembrane type-1" evidence="7">
    <location>
        <begin position="29"/>
        <end position="208"/>
    </location>
</feature>
<dbReference type="KEGG" id="jde:Jden_2260"/>
<organism evidence="8 9">
    <name type="scientific">Jonesia denitrificans (strain ATCC 14870 / DSM 20603 / BCRC 15368 / CIP 55.134 / JCM 11481 / NBRC 15587 / NCTC 10816 / Prevot 55134)</name>
    <name type="common">Listeria denitrificans</name>
    <dbReference type="NCBI Taxonomy" id="471856"/>
    <lineage>
        <taxon>Bacteria</taxon>
        <taxon>Bacillati</taxon>
        <taxon>Actinomycetota</taxon>
        <taxon>Actinomycetes</taxon>
        <taxon>Micrococcales</taxon>
        <taxon>Jonesiaceae</taxon>
        <taxon>Jonesia</taxon>
    </lineage>
</organism>
<accession>C7R207</accession>
<evidence type="ECO:0000256" key="3">
    <source>
        <dbReference type="ARBA" id="ARBA00022692"/>
    </source>
</evidence>
<dbReference type="OrthoDB" id="5244012at2"/>
<dbReference type="GO" id="GO:0031460">
    <property type="term" value="P:glycine betaine transport"/>
    <property type="evidence" value="ECO:0007669"/>
    <property type="project" value="TreeGrafter"/>
</dbReference>
<dbReference type="GO" id="GO:0055085">
    <property type="term" value="P:transmembrane transport"/>
    <property type="evidence" value="ECO:0007669"/>
    <property type="project" value="InterPro"/>
</dbReference>
<evidence type="ECO:0000313" key="9">
    <source>
        <dbReference type="Proteomes" id="UP000000628"/>
    </source>
</evidence>
<feature type="transmembrane region" description="Helical" evidence="6">
    <location>
        <begin position="187"/>
        <end position="211"/>
    </location>
</feature>
<dbReference type="AlphaFoldDB" id="C7R207"/>
<evidence type="ECO:0000256" key="6">
    <source>
        <dbReference type="RuleBase" id="RU363032"/>
    </source>
</evidence>
<evidence type="ECO:0000256" key="2">
    <source>
        <dbReference type="ARBA" id="ARBA00022448"/>
    </source>
</evidence>
<dbReference type="HOGENOM" id="CLU_046113_7_1_11"/>
<dbReference type="InterPro" id="IPR035906">
    <property type="entry name" value="MetI-like_sf"/>
</dbReference>
<dbReference type="InterPro" id="IPR051204">
    <property type="entry name" value="ABC_transp_perm/SBD"/>
</dbReference>
<comment type="similarity">
    <text evidence="6">Belongs to the binding-protein-dependent transport system permease family.</text>
</comment>
<feature type="transmembrane region" description="Helical" evidence="6">
    <location>
        <begin position="33"/>
        <end position="55"/>
    </location>
</feature>
<reference evidence="8 9" key="1">
    <citation type="journal article" date="2009" name="Stand. Genomic Sci.">
        <title>Complete genome sequence of Jonesia denitrificans type strain (Prevot 55134).</title>
        <authorList>
            <person name="Pukall R."/>
            <person name="Gehrich-Schroter G."/>
            <person name="Lapidus A."/>
            <person name="Nolan M."/>
            <person name="Glavina Del Rio T."/>
            <person name="Lucas S."/>
            <person name="Chen F."/>
            <person name="Tice H."/>
            <person name="Pitluck S."/>
            <person name="Cheng J.F."/>
            <person name="Copeland A."/>
            <person name="Saunders E."/>
            <person name="Brettin T."/>
            <person name="Detter J.C."/>
            <person name="Bruce D."/>
            <person name="Goodwin L."/>
            <person name="Pati A."/>
            <person name="Ivanova N."/>
            <person name="Mavromatis K."/>
            <person name="Ovchinnikova G."/>
            <person name="Chen A."/>
            <person name="Palaniappan K."/>
            <person name="Land M."/>
            <person name="Hauser L."/>
            <person name="Chang Y.J."/>
            <person name="Jeffries C.D."/>
            <person name="Chain P."/>
            <person name="Goker M."/>
            <person name="Bristow J."/>
            <person name="Eisen J.A."/>
            <person name="Markowitz V."/>
            <person name="Hugenholtz P."/>
            <person name="Kyrpides N.C."/>
            <person name="Klenk H.P."/>
            <person name="Han C."/>
        </authorList>
    </citation>
    <scope>NUCLEOTIDE SEQUENCE [LARGE SCALE GENOMIC DNA]</scope>
    <source>
        <strain evidence="9">ATCC 14870 / DSM 20603 / BCRC 15368 / CIP 55.134 / JCM 11481 / NBRC 15587 / NCTC 10816 / Prevot 55134</strain>
    </source>
</reference>
<dbReference type="PANTHER" id="PTHR30177">
    <property type="entry name" value="GLYCINE BETAINE/L-PROLINE TRANSPORT SYSTEM PERMEASE PROTEIN PROW"/>
    <property type="match status" value="1"/>
</dbReference>
<keyword evidence="3 6" id="KW-0812">Transmembrane</keyword>
<dbReference type="STRING" id="471856.Jden_2260"/>
<evidence type="ECO:0000256" key="5">
    <source>
        <dbReference type="ARBA" id="ARBA00023136"/>
    </source>
</evidence>
<dbReference type="InterPro" id="IPR000515">
    <property type="entry name" value="MetI-like"/>
</dbReference>
<gene>
    <name evidence="8" type="ordered locus">Jden_2260</name>
</gene>
<protein>
    <submittedName>
        <fullName evidence="8">Binding-protein-dependent transport systems inner membrane component</fullName>
    </submittedName>
</protein>
<keyword evidence="9" id="KW-1185">Reference proteome</keyword>
<dbReference type="eggNOG" id="COG1174">
    <property type="taxonomic scope" value="Bacteria"/>
</dbReference>
<name>C7R207_JONDD</name>
<dbReference type="RefSeq" id="WP_015772523.1">
    <property type="nucleotide sequence ID" value="NC_013174.1"/>
</dbReference>
<comment type="subcellular location">
    <subcellularLocation>
        <location evidence="6">Cell membrane</location>
        <topology evidence="6">Multi-pass membrane protein</topology>
    </subcellularLocation>
    <subcellularLocation>
        <location evidence="1">Membrane</location>
        <topology evidence="1">Multi-pass membrane protein</topology>
    </subcellularLocation>
</comment>
<dbReference type="Proteomes" id="UP000000628">
    <property type="component" value="Chromosome"/>
</dbReference>
<sequence length="227" mass="23145">MLVDILGDAWGWLSTADHWVGPSGIGARLGEHLVVTCVVVVLAAVVSVPLGLWAGHSGRGGDVIVGLAGSARALPTLGLLTLAALLLGIGLVAPVIALTVLAIPPLLNATYAGVVSIRPSVTGAARAVGMSGRQLLAFVEIPLAAPHIVGGFRSATLQVIATATLAAYTSNTGLGRYIFSGLKTQDYGLLVAGSVLVIALALLVDAVFVWVHRLSARHMAGSVERRS</sequence>
<keyword evidence="5 6" id="KW-0472">Membrane</keyword>
<dbReference type="Gene3D" id="1.10.3720.10">
    <property type="entry name" value="MetI-like"/>
    <property type="match status" value="1"/>
</dbReference>
<evidence type="ECO:0000256" key="4">
    <source>
        <dbReference type="ARBA" id="ARBA00022989"/>
    </source>
</evidence>
<proteinExistence type="inferred from homology"/>
<feature type="transmembrane region" description="Helical" evidence="6">
    <location>
        <begin position="76"/>
        <end position="103"/>
    </location>
</feature>